<dbReference type="PROSITE" id="PS51782">
    <property type="entry name" value="LYSM"/>
    <property type="match status" value="1"/>
</dbReference>
<evidence type="ECO:0000313" key="5">
    <source>
        <dbReference type="Proteomes" id="UP000008672"/>
    </source>
</evidence>
<dbReference type="HOGENOM" id="CLU_079453_0_0_1"/>
<feature type="region of interest" description="Disordered" evidence="2">
    <location>
        <begin position="104"/>
        <end position="138"/>
    </location>
</feature>
<evidence type="ECO:0000256" key="2">
    <source>
        <dbReference type="SAM" id="MobiDB-lite"/>
    </source>
</evidence>
<feature type="domain" description="LysM" evidence="3">
    <location>
        <begin position="40"/>
        <end position="84"/>
    </location>
</feature>
<dbReference type="PANTHER" id="PTHR20932:SF2">
    <property type="entry name" value="AND PUTATIVE PEPTIDOGLYCAN-BINDING DOMAIN-CONTAINING PROTEIN 1-RELATED"/>
    <property type="match status" value="1"/>
</dbReference>
<dbReference type="EMBL" id="AFYH01073889">
    <property type="status" value="NOT_ANNOTATED_CDS"/>
    <property type="molecule type" value="Genomic_DNA"/>
</dbReference>
<reference evidence="4" key="3">
    <citation type="submission" date="2025-09" db="UniProtKB">
        <authorList>
            <consortium name="Ensembl"/>
        </authorList>
    </citation>
    <scope>IDENTIFICATION</scope>
</reference>
<dbReference type="InterPro" id="IPR045030">
    <property type="entry name" value="LYSM1-4"/>
</dbReference>
<dbReference type="EMBL" id="AFYH01073888">
    <property type="status" value="NOT_ANNOTATED_CDS"/>
    <property type="molecule type" value="Genomic_DNA"/>
</dbReference>
<dbReference type="SUPFAM" id="SSF54106">
    <property type="entry name" value="LysM domain"/>
    <property type="match status" value="1"/>
</dbReference>
<dbReference type="CDD" id="cd00118">
    <property type="entry name" value="LysM"/>
    <property type="match status" value="1"/>
</dbReference>
<reference evidence="5" key="1">
    <citation type="submission" date="2011-08" db="EMBL/GenBank/DDBJ databases">
        <title>The draft genome of Latimeria chalumnae.</title>
        <authorList>
            <person name="Di Palma F."/>
            <person name="Alfoldi J."/>
            <person name="Johnson J."/>
            <person name="Berlin A."/>
            <person name="Gnerre S."/>
            <person name="Jaffe D."/>
            <person name="MacCallum I."/>
            <person name="Young S."/>
            <person name="Walker B.J."/>
            <person name="Lander E."/>
            <person name="Lindblad-Toh K."/>
        </authorList>
    </citation>
    <scope>NUCLEOTIDE SEQUENCE [LARGE SCALE GENOMIC DNA]</scope>
    <source>
        <strain evidence="5">Wild caught</strain>
    </source>
</reference>
<protein>
    <recommendedName>
        <fullName evidence="1">LysM and putative peptidoglycan-binding domain-containing protein 1</fullName>
    </recommendedName>
</protein>
<reference evidence="4" key="2">
    <citation type="submission" date="2025-08" db="UniProtKB">
        <authorList>
            <consortium name="Ensembl"/>
        </authorList>
    </citation>
    <scope>IDENTIFICATION</scope>
</reference>
<dbReference type="AlphaFoldDB" id="H3AV59"/>
<evidence type="ECO:0000256" key="1">
    <source>
        <dbReference type="ARBA" id="ARBA00040996"/>
    </source>
</evidence>
<evidence type="ECO:0000313" key="4">
    <source>
        <dbReference type="Ensembl" id="ENSLACP00000013530.1"/>
    </source>
</evidence>
<organism evidence="4 5">
    <name type="scientific">Latimeria chalumnae</name>
    <name type="common">Coelacanth</name>
    <dbReference type="NCBI Taxonomy" id="7897"/>
    <lineage>
        <taxon>Eukaryota</taxon>
        <taxon>Metazoa</taxon>
        <taxon>Chordata</taxon>
        <taxon>Craniata</taxon>
        <taxon>Vertebrata</taxon>
        <taxon>Euteleostomi</taxon>
        <taxon>Coelacanthiformes</taxon>
        <taxon>Coelacanthidae</taxon>
        <taxon>Latimeria</taxon>
    </lineage>
</organism>
<proteinExistence type="predicted"/>
<dbReference type="EMBL" id="AFYH01073887">
    <property type="status" value="NOT_ANNOTATED_CDS"/>
    <property type="molecule type" value="Genomic_DNA"/>
</dbReference>
<dbReference type="Proteomes" id="UP000008672">
    <property type="component" value="Unassembled WGS sequence"/>
</dbReference>
<dbReference type="EMBL" id="AFYH01073890">
    <property type="status" value="NOT_ANNOTATED_CDS"/>
    <property type="molecule type" value="Genomic_DNA"/>
</dbReference>
<dbReference type="PANTHER" id="PTHR20932">
    <property type="entry name" value="LYSM AND PUTATIVE PEPTIDOGLYCAN-BINDING DOMAIN-CONTAINING PROTEIN"/>
    <property type="match status" value="1"/>
</dbReference>
<evidence type="ECO:0000259" key="3">
    <source>
        <dbReference type="PROSITE" id="PS51782"/>
    </source>
</evidence>
<dbReference type="Pfam" id="PF01476">
    <property type="entry name" value="LysM"/>
    <property type="match status" value="1"/>
</dbReference>
<name>H3AV59_LATCH</name>
<keyword evidence="5" id="KW-1185">Reference proteome</keyword>
<dbReference type="InterPro" id="IPR036779">
    <property type="entry name" value="LysM_dom_sf"/>
</dbReference>
<dbReference type="SMART" id="SM00257">
    <property type="entry name" value="LysM"/>
    <property type="match status" value="1"/>
</dbReference>
<accession>H3AV59</accession>
<dbReference type="InterPro" id="IPR018392">
    <property type="entry name" value="LysM"/>
</dbReference>
<dbReference type="Gene3D" id="3.10.350.10">
    <property type="entry name" value="LysM domain"/>
    <property type="match status" value="1"/>
</dbReference>
<dbReference type="GeneTree" id="ENSGT00940000160002"/>
<dbReference type="Ensembl" id="ENSLACT00000013626.1">
    <property type="protein sequence ID" value="ENSLACP00000013530.1"/>
    <property type="gene ID" value="ENSLACG00000011911.1"/>
</dbReference>
<gene>
    <name evidence="4" type="primary">LYSMD1</name>
</gene>
<sequence>MSSSSKQETSGEAGLLSGARARSYGSLVQSGCSPMWERRIEHQVKPEDTLQGLALKYGVTMEQIKRANRLYTGDSIFLRKSLHIPVGANHKALLNGLNPELSELEEGAGQSQRSKKPKKMSKAAGDAKKVSEGVRSGPEELSAEDYLRKLDCQISRSKEAAMKKLQEGDMSDSGSVTKLLHKASPRTRQRTLLGPVPLTKTTWAATLRDREDEIFKL</sequence>